<sequence length="147" mass="16596">MKHILDFQPLNVRGYQVTFETHVLALSGNHGGLTQREQKMSRALENIDAFSPAIAGFQFVIDTIDKFRRFRHVGPPVANSLKFALSEPLQPTTGYARHPFAAMMPNRIFRKNDRRDDWKTTVNGVEAGRHACLPTGIELARQEALIP</sequence>
<gene>
    <name evidence="1" type="ORF">FGL86_05645</name>
</gene>
<dbReference type="AlphaFoldDB" id="A0A5B8SQN5"/>
<dbReference type="Proteomes" id="UP000321272">
    <property type="component" value="Chromosome"/>
</dbReference>
<name>A0A5B8SQN5_9GAMM</name>
<accession>A0A5B8SQN5</accession>
<evidence type="ECO:0000313" key="1">
    <source>
        <dbReference type="EMBL" id="QEA38611.1"/>
    </source>
</evidence>
<organism evidence="1 2">
    <name type="scientific">Pistricoccus aurantiacus</name>
    <dbReference type="NCBI Taxonomy" id="1883414"/>
    <lineage>
        <taxon>Bacteria</taxon>
        <taxon>Pseudomonadati</taxon>
        <taxon>Pseudomonadota</taxon>
        <taxon>Gammaproteobacteria</taxon>
        <taxon>Oceanospirillales</taxon>
        <taxon>Halomonadaceae</taxon>
        <taxon>Pistricoccus</taxon>
    </lineage>
</organism>
<protein>
    <submittedName>
        <fullName evidence="1">Uncharacterized protein</fullName>
    </submittedName>
</protein>
<dbReference type="RefSeq" id="WP_147183673.1">
    <property type="nucleotide sequence ID" value="NZ_CP042382.1"/>
</dbReference>
<dbReference type="EMBL" id="CP042382">
    <property type="protein sequence ID" value="QEA38611.1"/>
    <property type="molecule type" value="Genomic_DNA"/>
</dbReference>
<proteinExistence type="predicted"/>
<keyword evidence="2" id="KW-1185">Reference proteome</keyword>
<dbReference type="KEGG" id="paur:FGL86_05645"/>
<reference evidence="1 2" key="1">
    <citation type="submission" date="2019-06" db="EMBL/GenBank/DDBJ databases">
        <title>Genome analyses of bacteria isolated from kimchi.</title>
        <authorList>
            <person name="Lee S."/>
            <person name="Ahn S."/>
            <person name="Roh S."/>
        </authorList>
    </citation>
    <scope>NUCLEOTIDE SEQUENCE [LARGE SCALE GENOMIC DNA]</scope>
    <source>
        <strain evidence="1 2">CBA4606</strain>
    </source>
</reference>
<evidence type="ECO:0000313" key="2">
    <source>
        <dbReference type="Proteomes" id="UP000321272"/>
    </source>
</evidence>